<dbReference type="PANTHER" id="PTHR43047">
    <property type="entry name" value="TWO-COMPONENT HISTIDINE PROTEIN KINASE"/>
    <property type="match status" value="1"/>
</dbReference>
<dbReference type="InterPro" id="IPR000700">
    <property type="entry name" value="PAS-assoc_C"/>
</dbReference>
<dbReference type="SMART" id="SM00388">
    <property type="entry name" value="HisKA"/>
    <property type="match status" value="1"/>
</dbReference>
<evidence type="ECO:0000256" key="4">
    <source>
        <dbReference type="ARBA" id="ARBA00022679"/>
    </source>
</evidence>
<dbReference type="CDD" id="cd00130">
    <property type="entry name" value="PAS"/>
    <property type="match status" value="2"/>
</dbReference>
<protein>
    <recommendedName>
        <fullName evidence="9">Sensor protein FixL</fullName>
        <ecNumber evidence="2">2.7.13.3</ecNumber>
    </recommendedName>
</protein>
<evidence type="ECO:0000313" key="16">
    <source>
        <dbReference type="Proteomes" id="UP000467214"/>
    </source>
</evidence>
<evidence type="ECO:0000256" key="9">
    <source>
        <dbReference type="ARBA" id="ARBA00070616"/>
    </source>
</evidence>
<dbReference type="EC" id="2.7.13.3" evidence="2"/>
<evidence type="ECO:0000256" key="1">
    <source>
        <dbReference type="ARBA" id="ARBA00000085"/>
    </source>
</evidence>
<proteinExistence type="predicted"/>
<keyword evidence="16" id="KW-1185">Reference proteome</keyword>
<comment type="catalytic activity">
    <reaction evidence="1">
        <text>ATP + protein L-histidine = ADP + protein N-phospho-L-histidine.</text>
        <dbReference type="EC" id="2.7.13.3"/>
    </reaction>
</comment>
<keyword evidence="7" id="KW-0067">ATP-binding</keyword>
<dbReference type="GO" id="GO:0009927">
    <property type="term" value="F:histidine phosphotransfer kinase activity"/>
    <property type="evidence" value="ECO:0007669"/>
    <property type="project" value="TreeGrafter"/>
</dbReference>
<sequence>MYLSDGRDLSADAASQHLLAFAARLLCGTVSILPIVDGEGGQIAAERLPLCLDGVAVASLSCVRMAEHEPDEHWKQDFAALARLCEEQLQQQQRFLQARQQHQAVLDNAADAIVVIDQSGIIQSANHACERLFGYALSELLGSNVNMLMGGAERAAHDGYLARYLLTGHASIIGIGREVRVRHKHGHTLPARLSIGESVIGGQRLFTGILHDLTARKAVQLELENQRLKLDTLLNASPNPIVGKDLNGRYTFANAAASALLGIEHQSVQGKTDHELFPPELADRIVALDRQVMGSGEPCAELVHYYRDAEAGQPARELWINMSKAPWRNVHGQITGLVAVGHDVSEQQRSEQKAQAARQQLLTAIENIPDGFALYGEDDCLLLCNRRYQALYPLIADRMQAGTPFADILRAGVARGQFSDAIGNEEEWIAWRLAQSRQQQSSFIYPLDGGRWLKVANCRVSGLGWLSVQTDITELKAAQEAALSASRAKDEFLSSMSHELRTPMNAILGFAQLMENSQRDPLTDKQKKQVGHIRQAGSHLLGLINEVLDLASIESGKLTLSSENVQVNELAEETLALASSLIGNRNIILQQQGSERLMVRADRMRLRQVLLNLLGNAIKYHHASGGHIAVRIGLSPASVQMVRIVVEDDGPGIAGDKLHLLFQPFQRLGQEQGQIEGTGVGLAICKRLLEHMQGSIGVDTVETGGTRFWLDLPGVDPVDVAAGKASESKGALPAVQIGQKTVLYIEDNPQNCQLMQDIMEEYPAWRLVLASDAQSGLALAICGQPDLILMDINLPGMDGFAARQALLQHEETRTIPVVALSANAMEHSVRRAHKAGFADYLTKPVDLAALNKVLQCWLNPLTETPASWTV</sequence>
<gene>
    <name evidence="15" type="ORF">GQF02_09180</name>
</gene>
<evidence type="ECO:0000259" key="14">
    <source>
        <dbReference type="PROSITE" id="PS50113"/>
    </source>
</evidence>
<dbReference type="EMBL" id="WSSB01000007">
    <property type="protein sequence ID" value="MXR37142.1"/>
    <property type="molecule type" value="Genomic_DNA"/>
</dbReference>
<evidence type="ECO:0000259" key="13">
    <source>
        <dbReference type="PROSITE" id="PS50112"/>
    </source>
</evidence>
<feature type="domain" description="PAS" evidence="13">
    <location>
        <begin position="226"/>
        <end position="296"/>
    </location>
</feature>
<dbReference type="Gene3D" id="1.10.287.130">
    <property type="match status" value="1"/>
</dbReference>
<evidence type="ECO:0000256" key="3">
    <source>
        <dbReference type="ARBA" id="ARBA00022553"/>
    </source>
</evidence>
<dbReference type="PROSITE" id="PS50109">
    <property type="entry name" value="HIS_KIN"/>
    <property type="match status" value="1"/>
</dbReference>
<feature type="domain" description="PAS" evidence="13">
    <location>
        <begin position="98"/>
        <end position="144"/>
    </location>
</feature>
<dbReference type="SMART" id="SM00091">
    <property type="entry name" value="PAS"/>
    <property type="match status" value="3"/>
</dbReference>
<dbReference type="InterPro" id="IPR011006">
    <property type="entry name" value="CheY-like_superfamily"/>
</dbReference>
<dbReference type="NCBIfam" id="TIGR00229">
    <property type="entry name" value="sensory_box"/>
    <property type="match status" value="2"/>
</dbReference>
<evidence type="ECO:0000313" key="15">
    <source>
        <dbReference type="EMBL" id="MXR37142.1"/>
    </source>
</evidence>
<organism evidence="15 16">
    <name type="scientific">Craterilacuibacter sinensis</name>
    <dbReference type="NCBI Taxonomy" id="2686017"/>
    <lineage>
        <taxon>Bacteria</taxon>
        <taxon>Pseudomonadati</taxon>
        <taxon>Pseudomonadota</taxon>
        <taxon>Betaproteobacteria</taxon>
        <taxon>Neisseriales</taxon>
        <taxon>Neisseriaceae</taxon>
        <taxon>Craterilacuibacter</taxon>
    </lineage>
</organism>
<keyword evidence="5" id="KW-0547">Nucleotide-binding</keyword>
<dbReference type="Pfam" id="PF02518">
    <property type="entry name" value="HATPase_c"/>
    <property type="match status" value="1"/>
</dbReference>
<dbReference type="InterPro" id="IPR035965">
    <property type="entry name" value="PAS-like_dom_sf"/>
</dbReference>
<dbReference type="InterPro" id="IPR013656">
    <property type="entry name" value="PAS_4"/>
</dbReference>
<name>A0A845BLG6_9NEIS</name>
<dbReference type="SUPFAM" id="SSF47384">
    <property type="entry name" value="Homodimeric domain of signal transducing histidine kinase"/>
    <property type="match status" value="1"/>
</dbReference>
<evidence type="ECO:0000256" key="8">
    <source>
        <dbReference type="ARBA" id="ARBA00059827"/>
    </source>
</evidence>
<dbReference type="PRINTS" id="PR00344">
    <property type="entry name" value="BCTRLSENSOR"/>
</dbReference>
<dbReference type="InterPro" id="IPR003594">
    <property type="entry name" value="HATPase_dom"/>
</dbReference>
<dbReference type="GO" id="GO:0005524">
    <property type="term" value="F:ATP binding"/>
    <property type="evidence" value="ECO:0007669"/>
    <property type="project" value="UniProtKB-KW"/>
</dbReference>
<dbReference type="InterPro" id="IPR000014">
    <property type="entry name" value="PAS"/>
</dbReference>
<keyword evidence="3 10" id="KW-0597">Phosphoprotein</keyword>
<dbReference type="CDD" id="cd00082">
    <property type="entry name" value="HisKA"/>
    <property type="match status" value="1"/>
</dbReference>
<evidence type="ECO:0000256" key="5">
    <source>
        <dbReference type="ARBA" id="ARBA00022741"/>
    </source>
</evidence>
<dbReference type="PROSITE" id="PS50112">
    <property type="entry name" value="PAS"/>
    <property type="match status" value="2"/>
</dbReference>
<dbReference type="InterPro" id="IPR036097">
    <property type="entry name" value="HisK_dim/P_sf"/>
</dbReference>
<dbReference type="Pfam" id="PF00989">
    <property type="entry name" value="PAS"/>
    <property type="match status" value="1"/>
</dbReference>
<dbReference type="InterPro" id="IPR001789">
    <property type="entry name" value="Sig_transdc_resp-reg_receiver"/>
</dbReference>
<feature type="domain" description="Histidine kinase" evidence="11">
    <location>
        <begin position="495"/>
        <end position="716"/>
    </location>
</feature>
<evidence type="ECO:0000256" key="6">
    <source>
        <dbReference type="ARBA" id="ARBA00022777"/>
    </source>
</evidence>
<dbReference type="FunFam" id="3.30.450.20:FF:000060">
    <property type="entry name" value="Sensor protein FixL"/>
    <property type="match status" value="1"/>
</dbReference>
<dbReference type="Pfam" id="PF12860">
    <property type="entry name" value="PAS_7"/>
    <property type="match status" value="1"/>
</dbReference>
<dbReference type="PANTHER" id="PTHR43047:SF72">
    <property type="entry name" value="OSMOSENSING HISTIDINE PROTEIN KINASE SLN1"/>
    <property type="match status" value="1"/>
</dbReference>
<evidence type="ECO:0000259" key="11">
    <source>
        <dbReference type="PROSITE" id="PS50109"/>
    </source>
</evidence>
<dbReference type="RefSeq" id="WP_160796537.1">
    <property type="nucleotide sequence ID" value="NZ_WSSB01000007.1"/>
</dbReference>
<evidence type="ECO:0000256" key="2">
    <source>
        <dbReference type="ARBA" id="ARBA00012438"/>
    </source>
</evidence>
<dbReference type="GO" id="GO:0005886">
    <property type="term" value="C:plasma membrane"/>
    <property type="evidence" value="ECO:0007669"/>
    <property type="project" value="TreeGrafter"/>
</dbReference>
<comment type="caution">
    <text evidence="15">The sequence shown here is derived from an EMBL/GenBank/DDBJ whole genome shotgun (WGS) entry which is preliminary data.</text>
</comment>
<dbReference type="SMART" id="SM00448">
    <property type="entry name" value="REC"/>
    <property type="match status" value="1"/>
</dbReference>
<dbReference type="InterPro" id="IPR004358">
    <property type="entry name" value="Sig_transdc_His_kin-like_C"/>
</dbReference>
<dbReference type="PROSITE" id="PS50113">
    <property type="entry name" value="PAC"/>
    <property type="match status" value="1"/>
</dbReference>
<dbReference type="InterPro" id="IPR003661">
    <property type="entry name" value="HisK_dim/P_dom"/>
</dbReference>
<dbReference type="Pfam" id="PF00072">
    <property type="entry name" value="Response_reg"/>
    <property type="match status" value="1"/>
</dbReference>
<dbReference type="Gene3D" id="3.40.50.2300">
    <property type="match status" value="1"/>
</dbReference>
<evidence type="ECO:0000256" key="7">
    <source>
        <dbReference type="ARBA" id="ARBA00022840"/>
    </source>
</evidence>
<evidence type="ECO:0000256" key="10">
    <source>
        <dbReference type="PROSITE-ProRule" id="PRU00169"/>
    </source>
</evidence>
<dbReference type="Pfam" id="PF00512">
    <property type="entry name" value="HisKA"/>
    <property type="match status" value="1"/>
</dbReference>
<keyword evidence="6" id="KW-0418">Kinase</keyword>
<dbReference type="PROSITE" id="PS50110">
    <property type="entry name" value="RESPONSE_REGULATORY"/>
    <property type="match status" value="1"/>
</dbReference>
<dbReference type="Pfam" id="PF08448">
    <property type="entry name" value="PAS_4"/>
    <property type="match status" value="1"/>
</dbReference>
<dbReference type="InterPro" id="IPR036890">
    <property type="entry name" value="HATPase_C_sf"/>
</dbReference>
<feature type="domain" description="PAC" evidence="14">
    <location>
        <begin position="304"/>
        <end position="356"/>
    </location>
</feature>
<reference evidence="15 16" key="1">
    <citation type="submission" date="2019-12" db="EMBL/GenBank/DDBJ databases">
        <title>Neisseriaceae gen. nov. sp. Genome sequencing and assembly.</title>
        <authorList>
            <person name="Liu Z."/>
            <person name="Li A."/>
        </authorList>
    </citation>
    <scope>NUCLEOTIDE SEQUENCE [LARGE SCALE GENOMIC DNA]</scope>
    <source>
        <strain evidence="15 16">B2N2-7</strain>
    </source>
</reference>
<dbReference type="Gene3D" id="3.30.450.20">
    <property type="entry name" value="PAS domain"/>
    <property type="match status" value="3"/>
</dbReference>
<evidence type="ECO:0000259" key="12">
    <source>
        <dbReference type="PROSITE" id="PS50110"/>
    </source>
</evidence>
<dbReference type="AlphaFoldDB" id="A0A845BLG6"/>
<dbReference type="SUPFAM" id="SSF55874">
    <property type="entry name" value="ATPase domain of HSP90 chaperone/DNA topoisomerase II/histidine kinase"/>
    <property type="match status" value="1"/>
</dbReference>
<dbReference type="InterPro" id="IPR005467">
    <property type="entry name" value="His_kinase_dom"/>
</dbReference>
<dbReference type="Gene3D" id="3.30.565.10">
    <property type="entry name" value="Histidine kinase-like ATPase, C-terminal domain"/>
    <property type="match status" value="1"/>
</dbReference>
<keyword evidence="4" id="KW-0808">Transferase</keyword>
<dbReference type="GO" id="GO:0000155">
    <property type="term" value="F:phosphorelay sensor kinase activity"/>
    <property type="evidence" value="ECO:0007669"/>
    <property type="project" value="InterPro"/>
</dbReference>
<comment type="function">
    <text evidence="8">Putative oxygen sensor; modulates the activity of FixJ, a transcriptional activator of nitrogen fixation fixK gene. FixL probably acts as a kinase that phosphorylates FixJ.</text>
</comment>
<dbReference type="InterPro" id="IPR013767">
    <property type="entry name" value="PAS_fold"/>
</dbReference>
<dbReference type="SUPFAM" id="SSF55785">
    <property type="entry name" value="PYP-like sensor domain (PAS domain)"/>
    <property type="match status" value="3"/>
</dbReference>
<feature type="domain" description="Response regulatory" evidence="12">
    <location>
        <begin position="741"/>
        <end position="858"/>
    </location>
</feature>
<dbReference type="SUPFAM" id="SSF52172">
    <property type="entry name" value="CheY-like"/>
    <property type="match status" value="1"/>
</dbReference>
<dbReference type="Proteomes" id="UP000467214">
    <property type="component" value="Unassembled WGS sequence"/>
</dbReference>
<dbReference type="GO" id="GO:0006355">
    <property type="term" value="P:regulation of DNA-templated transcription"/>
    <property type="evidence" value="ECO:0007669"/>
    <property type="project" value="InterPro"/>
</dbReference>
<feature type="modified residue" description="4-aspartylphosphate" evidence="10">
    <location>
        <position position="791"/>
    </location>
</feature>
<dbReference type="SMART" id="SM00387">
    <property type="entry name" value="HATPase_c"/>
    <property type="match status" value="1"/>
</dbReference>
<accession>A0A845BLG6</accession>